<evidence type="ECO:0008006" key="4">
    <source>
        <dbReference type="Google" id="ProtNLM"/>
    </source>
</evidence>
<accession>X6LWM1</accession>
<comment type="caution">
    <text evidence="2">The sequence shown here is derived from an EMBL/GenBank/DDBJ whole genome shotgun (WGS) entry which is preliminary data.</text>
</comment>
<feature type="non-terminal residue" evidence="2">
    <location>
        <position position="626"/>
    </location>
</feature>
<feature type="coiled-coil region" evidence="1">
    <location>
        <begin position="489"/>
        <end position="516"/>
    </location>
</feature>
<sequence length="626" mass="75213">MIKQYVYTKQVYQALFVNNIWREWDIKQCLSSKQLFIIVRTLAKDKSVIQLCSLIIKNTGYTIRSFTNMASGKRKNEILCTLIDRLPLIPCVNYLALSNELIERQQLITSFNEFFQRFDFQSSEVQSINENELIEILTFDLTLRKNKTFHPIIWIEDYLIKLLPHHNQLMQSTLQLLLDHNNYNKTAESNPWKRLWEHNECWSLFQSFYKVQFEEWDTFIAKLQQCVVNFVEIANKLLQGFQSTEWKDKRSIIQTIETFYDEAEGQGLVLMVKLIWPDASANDENEALIVNILNQFLQNETNRLHWIELLVDPSIKSNSILSELLKKSFKDWLNKDEEEEQPFHSKVIELLCSSTFQKAKLYHSNFIEILDDRYHELRLDNDRWTDDQIKRMQDCEDKKSELFQKVIRTMEEDVPKVEELNEKNADSESKKLCLNLDYCFKYELWFKQDNPMRESLFTFLNKVLTNLTINENLLPIHVYKYLVTHLNKIKELFSHLTELVEMIQRLEEMVKEYQQFSKLIDMFKQVHNDFSIEDLPVQLKKLETESKNWEVKGFVKTRNRYDQEIKLLKEHEQSMNIMVDRRDSAIFHEIWKKHKTGHQSSKNSKLLFIFDRMFQDSNKKWEDFKQ</sequence>
<dbReference type="AlphaFoldDB" id="X6LWM1"/>
<evidence type="ECO:0000313" key="3">
    <source>
        <dbReference type="Proteomes" id="UP000023152"/>
    </source>
</evidence>
<dbReference type="Proteomes" id="UP000023152">
    <property type="component" value="Unassembled WGS sequence"/>
</dbReference>
<protein>
    <recommendedName>
        <fullName evidence="4">Viral A-type inclusion protein</fullName>
    </recommendedName>
</protein>
<reference evidence="2 3" key="1">
    <citation type="journal article" date="2013" name="Curr. Biol.">
        <title>The Genome of the Foraminiferan Reticulomyxa filosa.</title>
        <authorList>
            <person name="Glockner G."/>
            <person name="Hulsmann N."/>
            <person name="Schleicher M."/>
            <person name="Noegel A.A."/>
            <person name="Eichinger L."/>
            <person name="Gallinger C."/>
            <person name="Pawlowski J."/>
            <person name="Sierra R."/>
            <person name="Euteneuer U."/>
            <person name="Pillet L."/>
            <person name="Moustafa A."/>
            <person name="Platzer M."/>
            <person name="Groth M."/>
            <person name="Szafranski K."/>
            <person name="Schliwa M."/>
        </authorList>
    </citation>
    <scope>NUCLEOTIDE SEQUENCE [LARGE SCALE GENOMIC DNA]</scope>
</reference>
<dbReference type="EMBL" id="ASPP01027586">
    <property type="protein sequence ID" value="ETO06009.1"/>
    <property type="molecule type" value="Genomic_DNA"/>
</dbReference>
<evidence type="ECO:0000313" key="2">
    <source>
        <dbReference type="EMBL" id="ETO06009.1"/>
    </source>
</evidence>
<keyword evidence="1" id="KW-0175">Coiled coil</keyword>
<proteinExistence type="predicted"/>
<gene>
    <name evidence="2" type="ORF">RFI_31387</name>
</gene>
<organism evidence="2 3">
    <name type="scientific">Reticulomyxa filosa</name>
    <dbReference type="NCBI Taxonomy" id="46433"/>
    <lineage>
        <taxon>Eukaryota</taxon>
        <taxon>Sar</taxon>
        <taxon>Rhizaria</taxon>
        <taxon>Retaria</taxon>
        <taxon>Foraminifera</taxon>
        <taxon>Monothalamids</taxon>
        <taxon>Reticulomyxidae</taxon>
        <taxon>Reticulomyxa</taxon>
    </lineage>
</organism>
<evidence type="ECO:0000256" key="1">
    <source>
        <dbReference type="SAM" id="Coils"/>
    </source>
</evidence>
<keyword evidence="3" id="KW-1185">Reference proteome</keyword>
<name>X6LWM1_RETFI</name>